<keyword evidence="2" id="KW-1185">Reference proteome</keyword>
<sequence length="78" mass="8913">MFKNGEFAGLIVKSEILKCSDVTDFFSFLLLRMPFFIKTQSKIPKQVLSPTHILFRTHSSSSRLICALKMLFISVKSL</sequence>
<dbReference type="EMBL" id="AZBU02000004">
    <property type="protein sequence ID" value="TKR80244.1"/>
    <property type="molecule type" value="Genomic_DNA"/>
</dbReference>
<comment type="caution">
    <text evidence="1">The sequence shown here is derived from an EMBL/GenBank/DDBJ whole genome shotgun (WGS) entry which is preliminary data.</text>
</comment>
<gene>
    <name evidence="1" type="ORF">L596_014346</name>
</gene>
<proteinExistence type="predicted"/>
<dbReference type="Proteomes" id="UP000298663">
    <property type="component" value="Unassembled WGS sequence"/>
</dbReference>
<protein>
    <submittedName>
        <fullName evidence="1">Uncharacterized protein</fullName>
    </submittedName>
</protein>
<accession>A0A4U5NC84</accession>
<organism evidence="1 2">
    <name type="scientific">Steinernema carpocapsae</name>
    <name type="common">Entomopathogenic nematode</name>
    <dbReference type="NCBI Taxonomy" id="34508"/>
    <lineage>
        <taxon>Eukaryota</taxon>
        <taxon>Metazoa</taxon>
        <taxon>Ecdysozoa</taxon>
        <taxon>Nematoda</taxon>
        <taxon>Chromadorea</taxon>
        <taxon>Rhabditida</taxon>
        <taxon>Tylenchina</taxon>
        <taxon>Panagrolaimomorpha</taxon>
        <taxon>Strongyloidoidea</taxon>
        <taxon>Steinernematidae</taxon>
        <taxon>Steinernema</taxon>
    </lineage>
</organism>
<name>A0A4U5NC84_STECR</name>
<reference evidence="1 2" key="1">
    <citation type="journal article" date="2015" name="Genome Biol.">
        <title>Comparative genomics of Steinernema reveals deeply conserved gene regulatory networks.</title>
        <authorList>
            <person name="Dillman A.R."/>
            <person name="Macchietto M."/>
            <person name="Porter C.F."/>
            <person name="Rogers A."/>
            <person name="Williams B."/>
            <person name="Antoshechkin I."/>
            <person name="Lee M.M."/>
            <person name="Goodwin Z."/>
            <person name="Lu X."/>
            <person name="Lewis E.E."/>
            <person name="Goodrich-Blair H."/>
            <person name="Stock S.P."/>
            <person name="Adams B.J."/>
            <person name="Sternberg P.W."/>
            <person name="Mortazavi A."/>
        </authorList>
    </citation>
    <scope>NUCLEOTIDE SEQUENCE [LARGE SCALE GENOMIC DNA]</scope>
    <source>
        <strain evidence="1 2">ALL</strain>
    </source>
</reference>
<evidence type="ECO:0000313" key="2">
    <source>
        <dbReference type="Proteomes" id="UP000298663"/>
    </source>
</evidence>
<reference evidence="1 2" key="2">
    <citation type="journal article" date="2019" name="G3 (Bethesda)">
        <title>Hybrid Assembly of the Genome of the Entomopathogenic Nematode Steinernema carpocapsae Identifies the X-Chromosome.</title>
        <authorList>
            <person name="Serra L."/>
            <person name="Macchietto M."/>
            <person name="Macias-Munoz A."/>
            <person name="McGill C.J."/>
            <person name="Rodriguez I.M."/>
            <person name="Rodriguez B."/>
            <person name="Murad R."/>
            <person name="Mortazavi A."/>
        </authorList>
    </citation>
    <scope>NUCLEOTIDE SEQUENCE [LARGE SCALE GENOMIC DNA]</scope>
    <source>
        <strain evidence="1 2">ALL</strain>
    </source>
</reference>
<evidence type="ECO:0000313" key="1">
    <source>
        <dbReference type="EMBL" id="TKR80244.1"/>
    </source>
</evidence>
<dbReference type="AlphaFoldDB" id="A0A4U5NC84"/>